<dbReference type="InterPro" id="IPR018490">
    <property type="entry name" value="cNMP-bd_dom_sf"/>
</dbReference>
<dbReference type="InterPro" id="IPR051257">
    <property type="entry name" value="Diverse_CBS-Domain"/>
</dbReference>
<evidence type="ECO:0000256" key="2">
    <source>
        <dbReference type="ARBA" id="ARBA00023159"/>
    </source>
</evidence>
<keyword evidence="7" id="KW-1185">Reference proteome</keyword>
<dbReference type="Pfam" id="PF03445">
    <property type="entry name" value="DUF294"/>
    <property type="match status" value="1"/>
</dbReference>
<organism evidence="6 7">
    <name type="scientific">Pontibacillus yanchengensis Y32</name>
    <dbReference type="NCBI Taxonomy" id="1385514"/>
    <lineage>
        <taxon>Bacteria</taxon>
        <taxon>Bacillati</taxon>
        <taxon>Bacillota</taxon>
        <taxon>Bacilli</taxon>
        <taxon>Bacillales</taxon>
        <taxon>Bacillaceae</taxon>
        <taxon>Pontibacillus</taxon>
    </lineage>
</organism>
<dbReference type="eggNOG" id="COG2905">
    <property type="taxonomic scope" value="Bacteria"/>
</dbReference>
<dbReference type="PROSITE" id="PS50042">
    <property type="entry name" value="CNMP_BINDING_3"/>
    <property type="match status" value="1"/>
</dbReference>
<dbReference type="AlphaFoldDB" id="A0A0A2T704"/>
<dbReference type="CDD" id="cd05401">
    <property type="entry name" value="NT_GlnE_GlnD_like"/>
    <property type="match status" value="1"/>
</dbReference>
<dbReference type="InterPro" id="IPR000595">
    <property type="entry name" value="cNMP-bd_dom"/>
</dbReference>
<sequence length="637" mass="74991">MEKYLEIFKTQHPFNLLTEEQWNKIFTGASLQSFHTNQFIFHEDEDEDDIDIYFVLTGLAKNIMHKDNGKQISVRFYYPNDLIGIMIMLTSGEMKFSVQALEETKTLRFNKANFLEVMSENQDFSKVVMEGISNLMKSLYHEIKHKAKDTDDDSHDRDLFKQRVLTYSESPTLISSENTLVEAVEKMEAQKAGGLIVCDEEQRLLGVLNYQDIFKAYLKNDFHSYVKDYVKEEPYFVSERDFIYDAISYLKHNPASIIPVLHRYKVVGQLRQTSFLKMHDSVYFDLRYQIQKSSTLDELKNLAPRYNQSFQEFVSQLLKDQMFAYDVCELISSYNDELHNQVIHLAEQAMLKEGYGTPPMNYCFIVMGSEGRKEQAFSTDQDNGIIIDNYEHLDNKKDIEEFFEIFTEKINYMLESCGFPLCSGGIMAKETKWRKSLQSWFNSIHTWLDKMDAEEIRDFTIFMDFRPIVGDFSLAYQLREYVTKRVQRSLNLQQLLMKDTLRFRVPIQPFGRITATGRTRVLNLKKSSIMQIVNAVRIYTIKYGVEEVNSIKRLDILEEHERFHPRDAENAKLSLHRLLKFRLEQNLKEIRHDQPLSNDISLVSLNKSERKELRDALLIAKRLQQVLELSYNRNRVV</sequence>
<accession>A0A0A2T704</accession>
<proteinExistence type="predicted"/>
<gene>
    <name evidence="6" type="ORF">N782_20200</name>
</gene>
<keyword evidence="2" id="KW-0010">Activator</keyword>
<evidence type="ECO:0008006" key="8">
    <source>
        <dbReference type="Google" id="ProtNLM"/>
    </source>
</evidence>
<dbReference type="EMBL" id="AVBF01000072">
    <property type="protein sequence ID" value="KGP71279.1"/>
    <property type="molecule type" value="Genomic_DNA"/>
</dbReference>
<dbReference type="CDD" id="cd00038">
    <property type="entry name" value="CAP_ED"/>
    <property type="match status" value="1"/>
</dbReference>
<feature type="domain" description="Cyclic nucleotide-binding" evidence="4">
    <location>
        <begin position="51"/>
        <end position="135"/>
    </location>
</feature>
<dbReference type="InterPro" id="IPR014710">
    <property type="entry name" value="RmlC-like_jellyroll"/>
</dbReference>
<dbReference type="GO" id="GO:0008773">
    <property type="term" value="F:[protein-PII] uridylyltransferase activity"/>
    <property type="evidence" value="ECO:0007669"/>
    <property type="project" value="InterPro"/>
</dbReference>
<evidence type="ECO:0000256" key="3">
    <source>
        <dbReference type="PROSITE-ProRule" id="PRU00703"/>
    </source>
</evidence>
<dbReference type="Pfam" id="PF00571">
    <property type="entry name" value="CBS"/>
    <property type="match status" value="1"/>
</dbReference>
<keyword evidence="1 3" id="KW-0129">CBS domain</keyword>
<dbReference type="Gene3D" id="2.60.120.10">
    <property type="entry name" value="Jelly Rolls"/>
    <property type="match status" value="1"/>
</dbReference>
<dbReference type="SMART" id="SM00100">
    <property type="entry name" value="cNMP"/>
    <property type="match status" value="1"/>
</dbReference>
<dbReference type="InterPro" id="IPR000644">
    <property type="entry name" value="CBS_dom"/>
</dbReference>
<feature type="domain" description="CBS" evidence="5">
    <location>
        <begin position="167"/>
        <end position="226"/>
    </location>
</feature>
<dbReference type="InterPro" id="IPR018821">
    <property type="entry name" value="DUF294_put_nucleoTrafse_sb-bd"/>
</dbReference>
<dbReference type="STRING" id="1385514.N782_20200"/>
<dbReference type="Pfam" id="PF00027">
    <property type="entry name" value="cNMP_binding"/>
    <property type="match status" value="1"/>
</dbReference>
<dbReference type="Proteomes" id="UP000030147">
    <property type="component" value="Unassembled WGS sequence"/>
</dbReference>
<dbReference type="SUPFAM" id="SSF51206">
    <property type="entry name" value="cAMP-binding domain-like"/>
    <property type="match status" value="1"/>
</dbReference>
<dbReference type="PANTHER" id="PTHR43080">
    <property type="entry name" value="CBS DOMAIN-CONTAINING PROTEIN CBSX3, MITOCHONDRIAL"/>
    <property type="match status" value="1"/>
</dbReference>
<dbReference type="InterPro" id="IPR005105">
    <property type="entry name" value="GlnD_Uridyltrans_N"/>
</dbReference>
<dbReference type="Pfam" id="PF10335">
    <property type="entry name" value="DUF294_C"/>
    <property type="match status" value="1"/>
</dbReference>
<dbReference type="PROSITE" id="PS51371">
    <property type="entry name" value="CBS"/>
    <property type="match status" value="1"/>
</dbReference>
<dbReference type="PANTHER" id="PTHR43080:SF2">
    <property type="entry name" value="CBS DOMAIN-CONTAINING PROTEIN"/>
    <property type="match status" value="1"/>
</dbReference>
<dbReference type="RefSeq" id="WP_036823346.1">
    <property type="nucleotide sequence ID" value="NZ_AVBF01000072.1"/>
</dbReference>
<dbReference type="SUPFAM" id="SSF54631">
    <property type="entry name" value="CBS-domain pair"/>
    <property type="match status" value="1"/>
</dbReference>
<name>A0A0A2T704_9BACI</name>
<reference evidence="6 7" key="1">
    <citation type="journal article" date="2015" name="Stand. Genomic Sci.">
        <title>High quality draft genome sequence of the moderately halophilic bacterium Pontibacillus yanchengensis Y32(T) and comparison among Pontibacillus genomes.</title>
        <authorList>
            <person name="Huang J."/>
            <person name="Qiao Z.X."/>
            <person name="Tang J.W."/>
            <person name="Wang G."/>
        </authorList>
    </citation>
    <scope>NUCLEOTIDE SEQUENCE [LARGE SCALE GENOMIC DNA]</scope>
    <source>
        <strain evidence="6 7">Y32</strain>
    </source>
</reference>
<evidence type="ECO:0000259" key="5">
    <source>
        <dbReference type="PROSITE" id="PS51371"/>
    </source>
</evidence>
<evidence type="ECO:0000313" key="7">
    <source>
        <dbReference type="Proteomes" id="UP000030147"/>
    </source>
</evidence>
<dbReference type="CDD" id="cd02205">
    <property type="entry name" value="CBS_pair_SF"/>
    <property type="match status" value="1"/>
</dbReference>
<dbReference type="InterPro" id="IPR046342">
    <property type="entry name" value="CBS_dom_sf"/>
</dbReference>
<evidence type="ECO:0000259" key="4">
    <source>
        <dbReference type="PROSITE" id="PS50042"/>
    </source>
</evidence>
<dbReference type="Gene3D" id="3.10.580.10">
    <property type="entry name" value="CBS-domain"/>
    <property type="match status" value="1"/>
</dbReference>
<protein>
    <recommendedName>
        <fullName evidence="8">Cyclic nucleotide-binding protein</fullName>
    </recommendedName>
</protein>
<comment type="caution">
    <text evidence="6">The sequence shown here is derived from an EMBL/GenBank/DDBJ whole genome shotgun (WGS) entry which is preliminary data.</text>
</comment>
<dbReference type="OrthoDB" id="9810963at2"/>
<evidence type="ECO:0000256" key="1">
    <source>
        <dbReference type="ARBA" id="ARBA00023122"/>
    </source>
</evidence>
<evidence type="ECO:0000313" key="6">
    <source>
        <dbReference type="EMBL" id="KGP71279.1"/>
    </source>
</evidence>